<feature type="binding site" evidence="3">
    <location>
        <begin position="272"/>
        <end position="276"/>
    </location>
    <ligand>
        <name>CoA</name>
        <dbReference type="ChEBI" id="CHEBI:57287"/>
    </ligand>
</feature>
<dbReference type="Proteomes" id="UP000193466">
    <property type="component" value="Unassembled WGS sequence"/>
</dbReference>
<keyword evidence="9" id="KW-1185">Reference proteome</keyword>
<name>A0A1X3CTS4_9NEIS</name>
<sequence length="507" mass="55347">MSTNPAERVQHEGLRAKIMSADQAAEFVQNGMTVGISGFTGAGYPKALPTAIAERAKAAHARGEEFAIGMITGASTAPECDGVLAAANCVSFRNPFQSDPGIRNSINAGNIFYQDMHLSHVEQQIRNGFYGEMQLAIIEATGITADGKIIPAMGIGHCNEVLKAAKHVIIEVNAKQNPLLETMHDVYFDVGTPPNRQPIPLVKPDDRIGTHYLECDLDKIVAIVLTDAFDRNSKFADPDENSKRIAAQIIDFFSHEVKAGRLPANLLPLQSGVGNVANAVLAGLMDAPFDNLTGYTEVLQDGMLDLIIAGKMKSASATALSFSPDALQRFNDNIEFLRDKIVLRPMEITNNPELIRRLGVIGMNAMIEADIYGNVNSTHVMGTKMMNGIGGSGDFTRNAFFSFFVSPSVAKDGAISCIVPMVSHHDHTEHDVMFIVTEQGMADLRGKAPRQRAKLIIENCAHPDYRDMLRDYFDRAEKAGGLHTPHMLSEALSWHQRFVETGDMRVK</sequence>
<feature type="active site" description="5-glutamyl coenzyme A thioester intermediate" evidence="2">
    <location>
        <position position="297"/>
    </location>
</feature>
<reference evidence="7 10" key="2">
    <citation type="submission" date="2017-06" db="EMBL/GenBank/DDBJ databases">
        <authorList>
            <consortium name="Pathogen Informatics"/>
        </authorList>
    </citation>
    <scope>NUCLEOTIDE SEQUENCE [LARGE SCALE GENOMIC DNA]</scope>
    <source>
        <strain evidence="7 10">NCTC12230</strain>
    </source>
</reference>
<reference evidence="6 9" key="1">
    <citation type="submission" date="2017-01" db="EMBL/GenBank/DDBJ databases">
        <authorList>
            <person name="Wolfgang W.J."/>
            <person name="Cole J."/>
            <person name="Wroblewski D."/>
            <person name="Mcginnis J."/>
            <person name="Musser K.A."/>
        </authorList>
    </citation>
    <scope>NUCLEOTIDE SEQUENCE [LARGE SCALE GENOMIC DNA]</scope>
    <source>
        <strain evidence="6 9">DSM 21643</strain>
    </source>
</reference>
<accession>A0A1X3CTS4</accession>
<evidence type="ECO:0000256" key="1">
    <source>
        <dbReference type="ARBA" id="ARBA00009632"/>
    </source>
</evidence>
<dbReference type="RefSeq" id="WP_085362991.1">
    <property type="nucleotide sequence ID" value="NZ_LT906434.1"/>
</dbReference>
<feature type="domain" description="Acetyl-CoA hydrolase/transferase N-terminal" evidence="4">
    <location>
        <begin position="15"/>
        <end position="224"/>
    </location>
</feature>
<dbReference type="Gene3D" id="3.40.1080.10">
    <property type="entry name" value="Glutaconate Coenzyme A-transferase"/>
    <property type="match status" value="1"/>
</dbReference>
<feature type="binding site" evidence="3">
    <location>
        <position position="367"/>
    </location>
    <ligand>
        <name>CoA</name>
        <dbReference type="ChEBI" id="CHEBI:57287"/>
    </ligand>
</feature>
<dbReference type="NCBIfam" id="TIGR03458">
    <property type="entry name" value="YgfH_subfam"/>
    <property type="match status" value="1"/>
</dbReference>
<evidence type="ECO:0000256" key="2">
    <source>
        <dbReference type="PIRSR" id="PIRSR617821-1"/>
    </source>
</evidence>
<feature type="domain" description="Acetyl-CoA hydrolase/transferase C-terminal" evidence="5">
    <location>
        <begin position="328"/>
        <end position="472"/>
    </location>
</feature>
<dbReference type="InterPro" id="IPR003702">
    <property type="entry name" value="ActCoA_hydro_N"/>
</dbReference>
<dbReference type="PANTHER" id="PTHR43609">
    <property type="entry name" value="ACETYL-COA HYDROLASE"/>
    <property type="match status" value="1"/>
</dbReference>
<evidence type="ECO:0000313" key="6">
    <source>
        <dbReference type="EMBL" id="OSI10904.1"/>
    </source>
</evidence>
<dbReference type="KEGG" id="nzo:SAMEA4504057_1650"/>
<dbReference type="GO" id="GO:0006083">
    <property type="term" value="P:acetate metabolic process"/>
    <property type="evidence" value="ECO:0007669"/>
    <property type="project" value="InterPro"/>
</dbReference>
<dbReference type="EMBL" id="MTBM01000003">
    <property type="protein sequence ID" value="OSI10904.1"/>
    <property type="molecule type" value="Genomic_DNA"/>
</dbReference>
<dbReference type="Proteomes" id="UP000254055">
    <property type="component" value="Unassembled WGS sequence"/>
</dbReference>
<organism evidence="8 11">
    <name type="scientific">Neisseria zoodegmatis</name>
    <dbReference type="NCBI Taxonomy" id="326523"/>
    <lineage>
        <taxon>Bacteria</taxon>
        <taxon>Pseudomonadati</taxon>
        <taxon>Pseudomonadota</taxon>
        <taxon>Betaproteobacteria</taxon>
        <taxon>Neisseriales</taxon>
        <taxon>Neisseriaceae</taxon>
        <taxon>Neisseria</taxon>
    </lineage>
</organism>
<evidence type="ECO:0000259" key="5">
    <source>
        <dbReference type="Pfam" id="PF13336"/>
    </source>
</evidence>
<dbReference type="Pfam" id="PF02550">
    <property type="entry name" value="AcetylCoA_hydro"/>
    <property type="match status" value="1"/>
</dbReference>
<dbReference type="PANTHER" id="PTHR43609:SF1">
    <property type="entry name" value="ACETYL-COA HYDROLASE"/>
    <property type="match status" value="1"/>
</dbReference>
<dbReference type="AlphaFoldDB" id="A0A1X3CTS4"/>
<keyword evidence="8" id="KW-0808">Transferase</keyword>
<dbReference type="EC" id="2.8.3.-" evidence="8"/>
<dbReference type="InterPro" id="IPR038460">
    <property type="entry name" value="AcetylCoA_hyd_C_sf"/>
</dbReference>
<protein>
    <submittedName>
        <fullName evidence="6">Propionyl-CoA--succinate CoA transferase</fullName>
    </submittedName>
    <submittedName>
        <fullName evidence="8">Propionyl-CoA:succinate CoA transferase</fullName>
        <ecNumber evidence="8">2.8.3.-</ecNumber>
    </submittedName>
</protein>
<evidence type="ECO:0000313" key="11">
    <source>
        <dbReference type="Proteomes" id="UP000254055"/>
    </source>
</evidence>
<dbReference type="SUPFAM" id="SSF100950">
    <property type="entry name" value="NagB/RpiA/CoA transferase-like"/>
    <property type="match status" value="2"/>
</dbReference>
<dbReference type="STRING" id="326523.BWD10_03040"/>
<evidence type="ECO:0000313" key="8">
    <source>
        <dbReference type="EMBL" id="SUA35809.1"/>
    </source>
</evidence>
<dbReference type="OrthoDB" id="9801795at2"/>
<dbReference type="GO" id="GO:0003986">
    <property type="term" value="F:acetyl-CoA hydrolase activity"/>
    <property type="evidence" value="ECO:0007669"/>
    <property type="project" value="TreeGrafter"/>
</dbReference>
<reference evidence="8 11" key="3">
    <citation type="submission" date="2018-06" db="EMBL/GenBank/DDBJ databases">
        <authorList>
            <consortium name="Pathogen Informatics"/>
            <person name="Doyle S."/>
        </authorList>
    </citation>
    <scope>NUCLEOTIDE SEQUENCE [LARGE SCALE GENOMIC DNA]</scope>
    <source>
        <strain evidence="8 11">NCTC12229</strain>
    </source>
</reference>
<evidence type="ECO:0000259" key="4">
    <source>
        <dbReference type="Pfam" id="PF02550"/>
    </source>
</evidence>
<evidence type="ECO:0000313" key="10">
    <source>
        <dbReference type="Proteomes" id="UP000215033"/>
    </source>
</evidence>
<gene>
    <name evidence="8" type="primary">scpC</name>
    <name evidence="6" type="ORF">BWD10_03040</name>
    <name evidence="8" type="ORF">NCTC12229_00216</name>
    <name evidence="7" type="ORF">SAMEA4504057_01650</name>
</gene>
<dbReference type="InterPro" id="IPR046433">
    <property type="entry name" value="ActCoA_hydro"/>
</dbReference>
<evidence type="ECO:0000256" key="3">
    <source>
        <dbReference type="PIRSR" id="PIRSR617821-2"/>
    </source>
</evidence>
<dbReference type="EMBL" id="UGRS01000001">
    <property type="protein sequence ID" value="SUA35809.1"/>
    <property type="molecule type" value="Genomic_DNA"/>
</dbReference>
<evidence type="ECO:0000313" key="9">
    <source>
        <dbReference type="Proteomes" id="UP000193466"/>
    </source>
</evidence>
<dbReference type="GO" id="GO:0006084">
    <property type="term" value="P:acetyl-CoA metabolic process"/>
    <property type="evidence" value="ECO:0007669"/>
    <property type="project" value="InterPro"/>
</dbReference>
<dbReference type="FunFam" id="3.40.1080.20:FF:000001">
    <property type="entry name" value="Acetyl-CoA hydrolase Ach1"/>
    <property type="match status" value="1"/>
</dbReference>
<dbReference type="InterPro" id="IPR026888">
    <property type="entry name" value="AcetylCoA_hyd_C"/>
</dbReference>
<feature type="binding site" evidence="3">
    <location>
        <position position="391"/>
    </location>
    <ligand>
        <name>CoA</name>
        <dbReference type="ChEBI" id="CHEBI:57287"/>
    </ligand>
</feature>
<dbReference type="Pfam" id="PF13336">
    <property type="entry name" value="AcetylCoA_hyd_C"/>
    <property type="match status" value="1"/>
</dbReference>
<dbReference type="InterPro" id="IPR017821">
    <property type="entry name" value="Succinate_CoA_transferase"/>
</dbReference>
<dbReference type="Gene3D" id="3.40.1080.20">
    <property type="entry name" value="Acetyl-CoA hydrolase/transferase C-terminal domain"/>
    <property type="match status" value="1"/>
</dbReference>
<dbReference type="InterPro" id="IPR037171">
    <property type="entry name" value="NagB/RpiA_transferase-like"/>
</dbReference>
<dbReference type="Gene3D" id="3.30.750.70">
    <property type="entry name" value="4-hydroxybutyrate coenzyme like domains"/>
    <property type="match status" value="1"/>
</dbReference>
<dbReference type="EMBL" id="LT906434">
    <property type="protein sequence ID" value="SNU80139.1"/>
    <property type="molecule type" value="Genomic_DNA"/>
</dbReference>
<comment type="similarity">
    <text evidence="1">Belongs to the acetyl-CoA hydrolase/transferase family.</text>
</comment>
<dbReference type="Proteomes" id="UP000215033">
    <property type="component" value="Chromosome 1"/>
</dbReference>
<feature type="binding site" evidence="3">
    <location>
        <position position="387"/>
    </location>
    <ligand>
        <name>CoA</name>
        <dbReference type="ChEBI" id="CHEBI:57287"/>
    </ligand>
</feature>
<dbReference type="GO" id="GO:0008775">
    <property type="term" value="F:acetate CoA-transferase activity"/>
    <property type="evidence" value="ECO:0007669"/>
    <property type="project" value="InterPro"/>
</dbReference>
<evidence type="ECO:0000313" key="7">
    <source>
        <dbReference type="EMBL" id="SNU80139.1"/>
    </source>
</evidence>
<proteinExistence type="inferred from homology"/>
<feature type="binding site" evidence="3">
    <location>
        <position position="411"/>
    </location>
    <ligand>
        <name>CoA</name>
        <dbReference type="ChEBI" id="CHEBI:57287"/>
    </ligand>
</feature>